<evidence type="ECO:0000313" key="1">
    <source>
        <dbReference type="EnsemblMetazoa" id="GPAI035653-PA"/>
    </source>
</evidence>
<dbReference type="Proteomes" id="UP000092445">
    <property type="component" value="Unassembled WGS sequence"/>
</dbReference>
<organism evidence="1 2">
    <name type="scientific">Glossina pallidipes</name>
    <name type="common">Tsetse fly</name>
    <dbReference type="NCBI Taxonomy" id="7398"/>
    <lineage>
        <taxon>Eukaryota</taxon>
        <taxon>Metazoa</taxon>
        <taxon>Ecdysozoa</taxon>
        <taxon>Arthropoda</taxon>
        <taxon>Hexapoda</taxon>
        <taxon>Insecta</taxon>
        <taxon>Pterygota</taxon>
        <taxon>Neoptera</taxon>
        <taxon>Endopterygota</taxon>
        <taxon>Diptera</taxon>
        <taxon>Brachycera</taxon>
        <taxon>Muscomorpha</taxon>
        <taxon>Hippoboscoidea</taxon>
        <taxon>Glossinidae</taxon>
        <taxon>Glossina</taxon>
    </lineage>
</organism>
<keyword evidence="2" id="KW-1185">Reference proteome</keyword>
<dbReference type="EnsemblMetazoa" id="GPAI035653-RA">
    <property type="protein sequence ID" value="GPAI035653-PA"/>
    <property type="gene ID" value="GPAI035653"/>
</dbReference>
<sequence length="112" mass="12626">MYVTEVYALSTNDNKNLKKNFCDGLLYSAMSLEMSPDYEAVVGSVYDAHAGISMSSLDFMACFDDPHGYLSKNTTWFLDSPTTMDLLTKQKKKKKRISANDGEAEILLAYDW</sequence>
<protein>
    <submittedName>
        <fullName evidence="1">Uncharacterized protein</fullName>
    </submittedName>
</protein>
<proteinExistence type="predicted"/>
<accession>A0A1B0A677</accession>
<dbReference type="VEuPathDB" id="VectorBase:GPAI035653"/>
<evidence type="ECO:0000313" key="2">
    <source>
        <dbReference type="Proteomes" id="UP000092445"/>
    </source>
</evidence>
<name>A0A1B0A677_GLOPL</name>
<reference evidence="2" key="1">
    <citation type="submission" date="2014-03" db="EMBL/GenBank/DDBJ databases">
        <authorList>
            <person name="Aksoy S."/>
            <person name="Warren W."/>
            <person name="Wilson R.K."/>
        </authorList>
    </citation>
    <scope>NUCLEOTIDE SEQUENCE [LARGE SCALE GENOMIC DNA]</scope>
    <source>
        <strain evidence="2">IAEA</strain>
    </source>
</reference>
<dbReference type="AlphaFoldDB" id="A0A1B0A677"/>
<reference evidence="1" key="2">
    <citation type="submission" date="2020-05" db="UniProtKB">
        <authorList>
            <consortium name="EnsemblMetazoa"/>
        </authorList>
    </citation>
    <scope>IDENTIFICATION</scope>
    <source>
        <strain evidence="1">IAEA</strain>
    </source>
</reference>